<dbReference type="EC" id="2.7.7.65" evidence="2"/>
<dbReference type="PROSITE" id="PS50887">
    <property type="entry name" value="GGDEF"/>
    <property type="match status" value="1"/>
</dbReference>
<dbReference type="PANTHER" id="PTHR45138">
    <property type="entry name" value="REGULATORY COMPONENTS OF SENSORY TRANSDUCTION SYSTEM"/>
    <property type="match status" value="1"/>
</dbReference>
<protein>
    <recommendedName>
        <fullName evidence="2">diguanylate cyclase</fullName>
        <ecNumber evidence="2">2.7.7.65</ecNumber>
    </recommendedName>
</protein>
<dbReference type="RefSeq" id="WP_013819601.1">
    <property type="nucleotide sequence ID" value="NC_015572.1"/>
</dbReference>
<accession>G0A1Y8</accession>
<dbReference type="Proteomes" id="UP000008888">
    <property type="component" value="Chromosome"/>
</dbReference>
<dbReference type="SMART" id="SM00448">
    <property type="entry name" value="REC"/>
    <property type="match status" value="1"/>
</dbReference>
<feature type="domain" description="Response regulatory" evidence="5">
    <location>
        <begin position="6"/>
        <end position="121"/>
    </location>
</feature>
<evidence type="ECO:0000259" key="6">
    <source>
        <dbReference type="PROSITE" id="PS50887"/>
    </source>
</evidence>
<dbReference type="InterPro" id="IPR011006">
    <property type="entry name" value="CheY-like_superfamily"/>
</dbReference>
<organism evidence="7 8">
    <name type="scientific">Methylomonas methanica (strain DSM 25384 / MC09)</name>
    <dbReference type="NCBI Taxonomy" id="857087"/>
    <lineage>
        <taxon>Bacteria</taxon>
        <taxon>Pseudomonadati</taxon>
        <taxon>Pseudomonadota</taxon>
        <taxon>Gammaproteobacteria</taxon>
        <taxon>Methylococcales</taxon>
        <taxon>Methylococcaceae</taxon>
        <taxon>Methylomonas</taxon>
    </lineage>
</organism>
<dbReference type="InterPro" id="IPR000160">
    <property type="entry name" value="GGDEF_dom"/>
</dbReference>
<dbReference type="EMBL" id="CP002738">
    <property type="protein sequence ID" value="AEG01371.1"/>
    <property type="molecule type" value="Genomic_DNA"/>
</dbReference>
<comment type="catalytic activity">
    <reaction evidence="3">
        <text>2 GTP = 3',3'-c-di-GMP + 2 diphosphate</text>
        <dbReference type="Rhea" id="RHEA:24898"/>
        <dbReference type="ChEBI" id="CHEBI:33019"/>
        <dbReference type="ChEBI" id="CHEBI:37565"/>
        <dbReference type="ChEBI" id="CHEBI:58805"/>
        <dbReference type="EC" id="2.7.7.65"/>
    </reaction>
</comment>
<dbReference type="SUPFAM" id="SSF52172">
    <property type="entry name" value="CheY-like"/>
    <property type="match status" value="1"/>
</dbReference>
<evidence type="ECO:0000313" key="7">
    <source>
        <dbReference type="EMBL" id="AEG01371.1"/>
    </source>
</evidence>
<keyword evidence="4" id="KW-0597">Phosphoprotein</keyword>
<dbReference type="InterPro" id="IPR029787">
    <property type="entry name" value="Nucleotide_cyclase"/>
</dbReference>
<dbReference type="GO" id="GO:0000160">
    <property type="term" value="P:phosphorelay signal transduction system"/>
    <property type="evidence" value="ECO:0007669"/>
    <property type="project" value="InterPro"/>
</dbReference>
<gene>
    <name evidence="7" type="ordered locus">Metme_2992</name>
</gene>
<dbReference type="Pfam" id="PF00990">
    <property type="entry name" value="GGDEF"/>
    <property type="match status" value="1"/>
</dbReference>
<evidence type="ECO:0000256" key="4">
    <source>
        <dbReference type="PROSITE-ProRule" id="PRU00169"/>
    </source>
</evidence>
<reference key="2">
    <citation type="submission" date="2011-05" db="EMBL/GenBank/DDBJ databases">
        <title>Complete genome sequence of the aerobic marine methanotroph Methylomonas methanica MC09.</title>
        <authorList>
            <person name="Boden R."/>
            <person name="Cunliffe M."/>
            <person name="Scanlan J."/>
            <person name="Moussard H."/>
            <person name="Kits K.D."/>
            <person name="Klotz M."/>
            <person name="Jetten M."/>
            <person name="Vuilleumier S."/>
            <person name="Han J."/>
            <person name="Peters L."/>
            <person name="Mikhailova N."/>
            <person name="Teshima H."/>
            <person name="Tapia R."/>
            <person name="Kyrpides N."/>
            <person name="Ivanova N."/>
            <person name="Pagani I."/>
            <person name="Cheng J.-F."/>
            <person name="Goodwin L."/>
            <person name="Han C."/>
            <person name="Hauser L."/>
            <person name="Land M."/>
            <person name="Lapidus A."/>
            <person name="Lucas S."/>
            <person name="Pitluck S."/>
            <person name="Woyke T."/>
            <person name="Stein L.Y."/>
            <person name="Murrell C."/>
        </authorList>
    </citation>
    <scope>NUCLEOTIDE SEQUENCE</scope>
    <source>
        <strain>MC09</strain>
    </source>
</reference>
<sequence length="302" mass="33354">MIKRARILIVDDEPGNIEFIARTLADAYEVQFATGGAMALELASQEPPSLILLDVMMPGVDGYQVLDQLKQLSQCRDVPVIFITGHDDMGNETRGLEAGAVDFISKPANPAVVRARVKTHLTLKAQSDQLRSQVFIDSLTGLANRRRFDECLALEWLHCQRYRWPLTLLFIDIDHFKLYNDYYGHVAGDACLAKVAEAIGGQFGRPHDVVARYGGEEFVCLLPECDMNKVRDKAHQLCDAVSELRIPHETSLTAPVVTISIGMATLTPGEDANDPEALTSLADQNLYLAKSQGRNRLCDGLS</sequence>
<feature type="domain" description="GGDEF" evidence="6">
    <location>
        <begin position="164"/>
        <end position="302"/>
    </location>
</feature>
<comment type="cofactor">
    <cofactor evidence="1">
        <name>Mg(2+)</name>
        <dbReference type="ChEBI" id="CHEBI:18420"/>
    </cofactor>
</comment>
<evidence type="ECO:0000259" key="5">
    <source>
        <dbReference type="PROSITE" id="PS50110"/>
    </source>
</evidence>
<dbReference type="OrthoDB" id="9812260at2"/>
<keyword evidence="8" id="KW-1185">Reference proteome</keyword>
<dbReference type="Pfam" id="PF00072">
    <property type="entry name" value="Response_reg"/>
    <property type="match status" value="1"/>
</dbReference>
<dbReference type="HOGENOM" id="CLU_000445_11_28_6"/>
<dbReference type="FunFam" id="3.30.70.270:FF:000001">
    <property type="entry name" value="Diguanylate cyclase domain protein"/>
    <property type="match status" value="1"/>
</dbReference>
<dbReference type="InterPro" id="IPR001789">
    <property type="entry name" value="Sig_transdc_resp-reg_receiver"/>
</dbReference>
<proteinExistence type="predicted"/>
<name>G0A1Y8_METMM</name>
<reference evidence="7 8" key="1">
    <citation type="journal article" date="2011" name="J. Bacteriol.">
        <title>Complete Genome Sequence of the Aerobic Marine Methanotroph Methylomonas methanica MC09.</title>
        <authorList>
            <person name="Boden R."/>
            <person name="Cunliffe M."/>
            <person name="Scanlan J."/>
            <person name="Moussard H."/>
            <person name="Kits K.D."/>
            <person name="Klotz M.G."/>
            <person name="Jetten M.S."/>
            <person name="Vuilleumier S."/>
            <person name="Han J."/>
            <person name="Peters L."/>
            <person name="Mikhailova N."/>
            <person name="Teshima H."/>
            <person name="Tapia R."/>
            <person name="Kyrpides N."/>
            <person name="Ivanova N."/>
            <person name="Pagani I."/>
            <person name="Cheng J.F."/>
            <person name="Goodwin L."/>
            <person name="Han C."/>
            <person name="Hauser L."/>
            <person name="Land M.L."/>
            <person name="Lapidus A."/>
            <person name="Lucas S."/>
            <person name="Pitluck S."/>
            <person name="Woyke T."/>
            <person name="Stein L."/>
            <person name="Murrell J.C."/>
        </authorList>
    </citation>
    <scope>NUCLEOTIDE SEQUENCE [LARGE SCALE GENOMIC DNA]</scope>
    <source>
        <strain evidence="7 8">MC09</strain>
    </source>
</reference>
<evidence type="ECO:0000256" key="1">
    <source>
        <dbReference type="ARBA" id="ARBA00001946"/>
    </source>
</evidence>
<dbReference type="AlphaFoldDB" id="G0A1Y8"/>
<dbReference type="InterPro" id="IPR050469">
    <property type="entry name" value="Diguanylate_Cyclase"/>
</dbReference>
<dbReference type="InterPro" id="IPR043128">
    <property type="entry name" value="Rev_trsase/Diguanyl_cyclase"/>
</dbReference>
<dbReference type="STRING" id="857087.Metme_2992"/>
<dbReference type="GO" id="GO:0052621">
    <property type="term" value="F:diguanylate cyclase activity"/>
    <property type="evidence" value="ECO:0007669"/>
    <property type="project" value="UniProtKB-EC"/>
</dbReference>
<dbReference type="KEGG" id="mmt:Metme_2992"/>
<dbReference type="GO" id="GO:1902201">
    <property type="term" value="P:negative regulation of bacterial-type flagellum-dependent cell motility"/>
    <property type="evidence" value="ECO:0007669"/>
    <property type="project" value="TreeGrafter"/>
</dbReference>
<reference evidence="8" key="3">
    <citation type="submission" date="2011-05" db="EMBL/GenBank/DDBJ databases">
        <title>Complete sequence of Methylomonas methanica MC09.</title>
        <authorList>
            <consortium name="US DOE Joint Genome Institute"/>
            <person name="Lucas S."/>
            <person name="Han J."/>
            <person name="Lapidus A."/>
            <person name="Cheng J.-F."/>
            <person name="Goodwin L."/>
            <person name="Pitluck S."/>
            <person name="Peters L."/>
            <person name="Mikhailova N."/>
            <person name="Teshima H."/>
            <person name="Han C."/>
            <person name="Tapia R."/>
            <person name="Land M."/>
            <person name="Hauser L."/>
            <person name="Kyrpides N."/>
            <person name="Ivanova N."/>
            <person name="Pagani I."/>
            <person name="Stein L."/>
            <person name="Woyke T."/>
        </authorList>
    </citation>
    <scope>NUCLEOTIDE SEQUENCE [LARGE SCALE GENOMIC DNA]</scope>
    <source>
        <strain evidence="8">MC09</strain>
    </source>
</reference>
<dbReference type="GO" id="GO:0043709">
    <property type="term" value="P:cell adhesion involved in single-species biofilm formation"/>
    <property type="evidence" value="ECO:0007669"/>
    <property type="project" value="TreeGrafter"/>
</dbReference>
<dbReference type="SUPFAM" id="SSF55073">
    <property type="entry name" value="Nucleotide cyclase"/>
    <property type="match status" value="1"/>
</dbReference>
<feature type="modified residue" description="4-aspartylphosphate" evidence="4">
    <location>
        <position position="54"/>
    </location>
</feature>
<dbReference type="SMART" id="SM00267">
    <property type="entry name" value="GGDEF"/>
    <property type="match status" value="1"/>
</dbReference>
<evidence type="ECO:0000256" key="2">
    <source>
        <dbReference type="ARBA" id="ARBA00012528"/>
    </source>
</evidence>
<dbReference type="Gene3D" id="3.30.70.270">
    <property type="match status" value="1"/>
</dbReference>
<dbReference type="GO" id="GO:0005886">
    <property type="term" value="C:plasma membrane"/>
    <property type="evidence" value="ECO:0007669"/>
    <property type="project" value="TreeGrafter"/>
</dbReference>
<dbReference type="Gene3D" id="3.40.50.2300">
    <property type="match status" value="1"/>
</dbReference>
<dbReference type="PANTHER" id="PTHR45138:SF9">
    <property type="entry name" value="DIGUANYLATE CYCLASE DGCM-RELATED"/>
    <property type="match status" value="1"/>
</dbReference>
<dbReference type="PROSITE" id="PS50110">
    <property type="entry name" value="RESPONSE_REGULATORY"/>
    <property type="match status" value="1"/>
</dbReference>
<evidence type="ECO:0000313" key="8">
    <source>
        <dbReference type="Proteomes" id="UP000008888"/>
    </source>
</evidence>
<dbReference type="NCBIfam" id="TIGR00254">
    <property type="entry name" value="GGDEF"/>
    <property type="match status" value="1"/>
</dbReference>
<evidence type="ECO:0000256" key="3">
    <source>
        <dbReference type="ARBA" id="ARBA00034247"/>
    </source>
</evidence>
<dbReference type="CDD" id="cd01949">
    <property type="entry name" value="GGDEF"/>
    <property type="match status" value="1"/>
</dbReference>
<dbReference type="eggNOG" id="COG3706">
    <property type="taxonomic scope" value="Bacteria"/>
</dbReference>